<dbReference type="AlphaFoldDB" id="A0A6J4UHU8"/>
<dbReference type="EMBL" id="CADCWM010000221">
    <property type="protein sequence ID" value="CAA9549241.1"/>
    <property type="molecule type" value="Genomic_DNA"/>
</dbReference>
<sequence>VGFEDSIVLPDGATAESNVDLVRWATAAAEKAGRPIADANDARRITAGTE</sequence>
<protein>
    <recommendedName>
        <fullName evidence="2">3-keto-5-aminohexanoate cleavage protein</fullName>
    </recommendedName>
</protein>
<proteinExistence type="predicted"/>
<evidence type="ECO:0000313" key="1">
    <source>
        <dbReference type="EMBL" id="CAA9549241.1"/>
    </source>
</evidence>
<dbReference type="Gene3D" id="3.20.20.70">
    <property type="entry name" value="Aldolase class I"/>
    <property type="match status" value="1"/>
</dbReference>
<feature type="non-terminal residue" evidence="1">
    <location>
        <position position="1"/>
    </location>
</feature>
<dbReference type="GO" id="GO:0043720">
    <property type="term" value="F:3-keto-5-aminohexanoate cleavage activity"/>
    <property type="evidence" value="ECO:0007669"/>
    <property type="project" value="InterPro"/>
</dbReference>
<dbReference type="InterPro" id="IPR008567">
    <property type="entry name" value="BKACE"/>
</dbReference>
<dbReference type="Pfam" id="PF05853">
    <property type="entry name" value="BKACE"/>
    <property type="match status" value="1"/>
</dbReference>
<accession>A0A6J4UHU8</accession>
<organism evidence="1">
    <name type="scientific">uncultured Thermomicrobiales bacterium</name>
    <dbReference type="NCBI Taxonomy" id="1645740"/>
    <lineage>
        <taxon>Bacteria</taxon>
        <taxon>Pseudomonadati</taxon>
        <taxon>Thermomicrobiota</taxon>
        <taxon>Thermomicrobia</taxon>
        <taxon>Thermomicrobiales</taxon>
        <taxon>environmental samples</taxon>
    </lineage>
</organism>
<reference evidence="1" key="1">
    <citation type="submission" date="2020-02" db="EMBL/GenBank/DDBJ databases">
        <authorList>
            <person name="Meier V. D."/>
        </authorList>
    </citation>
    <scope>NUCLEOTIDE SEQUENCE</scope>
    <source>
        <strain evidence="1">AVDCRST_MAG88</strain>
    </source>
</reference>
<dbReference type="InterPro" id="IPR013785">
    <property type="entry name" value="Aldolase_TIM"/>
</dbReference>
<name>A0A6J4UHU8_9BACT</name>
<gene>
    <name evidence="1" type="ORF">AVDCRST_MAG88-645</name>
</gene>
<evidence type="ECO:0008006" key="2">
    <source>
        <dbReference type="Google" id="ProtNLM"/>
    </source>
</evidence>